<evidence type="ECO:0000313" key="1">
    <source>
        <dbReference type="EMBL" id="KAK0637123.1"/>
    </source>
</evidence>
<comment type="caution">
    <text evidence="1">The sequence shown here is derived from an EMBL/GenBank/DDBJ whole genome shotgun (WGS) entry which is preliminary data.</text>
</comment>
<organism evidence="1 2">
    <name type="scientific">Bombardia bombarda</name>
    <dbReference type="NCBI Taxonomy" id="252184"/>
    <lineage>
        <taxon>Eukaryota</taxon>
        <taxon>Fungi</taxon>
        <taxon>Dikarya</taxon>
        <taxon>Ascomycota</taxon>
        <taxon>Pezizomycotina</taxon>
        <taxon>Sordariomycetes</taxon>
        <taxon>Sordariomycetidae</taxon>
        <taxon>Sordariales</taxon>
        <taxon>Lasiosphaeriaceae</taxon>
        <taxon>Bombardia</taxon>
    </lineage>
</organism>
<protein>
    <submittedName>
        <fullName evidence="1">Uncharacterized protein</fullName>
    </submittedName>
</protein>
<accession>A0AA39XN71</accession>
<gene>
    <name evidence="1" type="ORF">B0T17DRAFT_613761</name>
</gene>
<proteinExistence type="predicted"/>
<name>A0AA39XN71_9PEZI</name>
<sequence>MSSRAASALLPKETGVAYSLIKETATEFLFSAALEDFGGPAVPIDRYLITIDRHSSKVMLPPCPIVISTQELTEAILTATGQHLQSAERLTDGMLSVSYKVMVEEDQDIAYIGVSYTPGGAETEGNKVRKADHELCTRRYGIYDIPWSATRPFQACWEVPLPEPRRIGELVVAVNDDNGKEDVILTVGPDRHHSLGGPFDSVREYLAAWVRAALRQLEKQQGVDEYKEKKRKVKAGGEAASEFLTWFRFGMFMKPEPPPKNLSDDDKRAYWAENVRVVEEVLGRYKMSFFRYDIYM</sequence>
<keyword evidence="2" id="KW-1185">Reference proteome</keyword>
<dbReference type="AlphaFoldDB" id="A0AA39XN71"/>
<evidence type="ECO:0000313" key="2">
    <source>
        <dbReference type="Proteomes" id="UP001174934"/>
    </source>
</evidence>
<dbReference type="EMBL" id="JAULSR010000001">
    <property type="protein sequence ID" value="KAK0637123.1"/>
    <property type="molecule type" value="Genomic_DNA"/>
</dbReference>
<reference evidence="1" key="1">
    <citation type="submission" date="2023-06" db="EMBL/GenBank/DDBJ databases">
        <title>Genome-scale phylogeny and comparative genomics of the fungal order Sordariales.</title>
        <authorList>
            <consortium name="Lawrence Berkeley National Laboratory"/>
            <person name="Hensen N."/>
            <person name="Bonometti L."/>
            <person name="Westerberg I."/>
            <person name="Brannstrom I.O."/>
            <person name="Guillou S."/>
            <person name="Cros-Aarteil S."/>
            <person name="Calhoun S."/>
            <person name="Haridas S."/>
            <person name="Kuo A."/>
            <person name="Mondo S."/>
            <person name="Pangilinan J."/>
            <person name="Riley R."/>
            <person name="LaButti K."/>
            <person name="Andreopoulos B."/>
            <person name="Lipzen A."/>
            <person name="Chen C."/>
            <person name="Yanf M."/>
            <person name="Daum C."/>
            <person name="Ng V."/>
            <person name="Clum A."/>
            <person name="Steindorff A."/>
            <person name="Ohm R."/>
            <person name="Martin F."/>
            <person name="Silar P."/>
            <person name="Natvig D."/>
            <person name="Lalanne C."/>
            <person name="Gautier V."/>
            <person name="Ament-velasquez S.L."/>
            <person name="Kruys A."/>
            <person name="Hutchinson M.I."/>
            <person name="Powell A.J."/>
            <person name="Barry K."/>
            <person name="Miller A.N."/>
            <person name="Grigoriev I.V."/>
            <person name="Debuchy R."/>
            <person name="Gladieux P."/>
            <person name="Thoren M.H."/>
            <person name="Johannesson H."/>
        </authorList>
    </citation>
    <scope>NUCLEOTIDE SEQUENCE</scope>
    <source>
        <strain evidence="1">SMH3391-2</strain>
    </source>
</reference>
<dbReference type="Proteomes" id="UP001174934">
    <property type="component" value="Unassembled WGS sequence"/>
</dbReference>